<organism evidence="2 3">
    <name type="scientific">Mycobacterium marinum</name>
    <dbReference type="NCBI Taxonomy" id="1781"/>
    <lineage>
        <taxon>Bacteria</taxon>
        <taxon>Bacillati</taxon>
        <taxon>Actinomycetota</taxon>
        <taxon>Actinomycetes</taxon>
        <taxon>Mycobacteriales</taxon>
        <taxon>Mycobacteriaceae</taxon>
        <taxon>Mycobacterium</taxon>
        <taxon>Mycobacterium ulcerans group</taxon>
    </lineage>
</organism>
<feature type="compositionally biased region" description="Pro residues" evidence="1">
    <location>
        <begin position="1"/>
        <end position="11"/>
    </location>
</feature>
<evidence type="ECO:0000313" key="3">
    <source>
        <dbReference type="Proteomes" id="UP000257451"/>
    </source>
</evidence>
<protein>
    <submittedName>
        <fullName evidence="2">Uncharacterized protein</fullName>
    </submittedName>
</protein>
<proteinExistence type="predicted"/>
<reference evidence="2 3" key="1">
    <citation type="journal article" date="2018" name="Sci. Rep.">
        <title>Extensive genomic diversity among Mycobacterium marinum strains revealed by whole genome sequencing.</title>
        <authorList>
            <person name="Das S."/>
            <person name="Pettersson B.M."/>
            <person name="Behra P.R."/>
            <person name="Mallick A."/>
            <person name="Cheramie M."/>
            <person name="Ramesh M."/>
            <person name="Shirreff L."/>
            <person name="DuCote T."/>
            <person name="Dasgupta S."/>
            <person name="Ennis D.G."/>
            <person name="Kirsebom L.A."/>
        </authorList>
    </citation>
    <scope>NUCLEOTIDE SEQUENCE [LARGE SCALE GENOMIC DNA]</scope>
    <source>
        <strain evidence="2 3">Davis1</strain>
    </source>
</reference>
<evidence type="ECO:0000256" key="1">
    <source>
        <dbReference type="SAM" id="MobiDB-lite"/>
    </source>
</evidence>
<gene>
    <name evidence="2" type="ORF">DAVIS_00807</name>
</gene>
<dbReference type="Proteomes" id="UP000257451">
    <property type="component" value="Unassembled WGS sequence"/>
</dbReference>
<name>A0A3E2N0M1_MYCMR</name>
<dbReference type="AlphaFoldDB" id="A0A3E2N0M1"/>
<sequence>MYRAAAPPPQLDPSDTPQLTQKRPTESSAGRTAYFQVWVTYLTKVNCPTLLMPLRKKFSHPVR</sequence>
<accession>A0A3E2N0M1</accession>
<comment type="caution">
    <text evidence="2">The sequence shown here is derived from an EMBL/GenBank/DDBJ whole genome shotgun (WGS) entry which is preliminary data.</text>
</comment>
<feature type="compositionally biased region" description="Polar residues" evidence="1">
    <location>
        <begin position="13"/>
        <end position="29"/>
    </location>
</feature>
<feature type="region of interest" description="Disordered" evidence="1">
    <location>
        <begin position="1"/>
        <end position="29"/>
    </location>
</feature>
<evidence type="ECO:0000313" key="2">
    <source>
        <dbReference type="EMBL" id="RFZ46293.1"/>
    </source>
</evidence>
<dbReference type="EMBL" id="PEDF01000023">
    <property type="protein sequence ID" value="RFZ46293.1"/>
    <property type="molecule type" value="Genomic_DNA"/>
</dbReference>